<gene>
    <name evidence="1" type="ORF">SDC9_79276</name>
</gene>
<protein>
    <submittedName>
        <fullName evidence="1">Uncharacterized protein</fullName>
    </submittedName>
</protein>
<evidence type="ECO:0000313" key="1">
    <source>
        <dbReference type="EMBL" id="MPM32711.1"/>
    </source>
</evidence>
<name>A0A644YXZ9_9ZZZZ</name>
<dbReference type="EMBL" id="VSSQ01006444">
    <property type="protein sequence ID" value="MPM32711.1"/>
    <property type="molecule type" value="Genomic_DNA"/>
</dbReference>
<organism evidence="1">
    <name type="scientific">bioreactor metagenome</name>
    <dbReference type="NCBI Taxonomy" id="1076179"/>
    <lineage>
        <taxon>unclassified sequences</taxon>
        <taxon>metagenomes</taxon>
        <taxon>ecological metagenomes</taxon>
    </lineage>
</organism>
<accession>A0A644YXZ9</accession>
<proteinExistence type="predicted"/>
<reference evidence="1" key="1">
    <citation type="submission" date="2019-08" db="EMBL/GenBank/DDBJ databases">
        <authorList>
            <person name="Kucharzyk K."/>
            <person name="Murdoch R.W."/>
            <person name="Higgins S."/>
            <person name="Loffler F."/>
        </authorList>
    </citation>
    <scope>NUCLEOTIDE SEQUENCE</scope>
</reference>
<comment type="caution">
    <text evidence="1">The sequence shown here is derived from an EMBL/GenBank/DDBJ whole genome shotgun (WGS) entry which is preliminary data.</text>
</comment>
<sequence length="138" mass="15051">MAVIEQKLSKVAHSLYADSDGDATNNCIRDHFYMSRVTEGNLPSCPPASVLLVGGGAFCWGCPPEKQPSPEVVLHFPVLPPGTHGFAGGGLPSAADCSSHGGNMTQKNDRREFDRFLHIIDFTRMRDAVLRRSDPRRS</sequence>
<dbReference type="AlphaFoldDB" id="A0A644YXZ9"/>